<organism evidence="1 2">
    <name type="scientific">Heterotrigona itama</name>
    <dbReference type="NCBI Taxonomy" id="395501"/>
    <lineage>
        <taxon>Eukaryota</taxon>
        <taxon>Metazoa</taxon>
        <taxon>Ecdysozoa</taxon>
        <taxon>Arthropoda</taxon>
        <taxon>Hexapoda</taxon>
        <taxon>Insecta</taxon>
        <taxon>Pterygota</taxon>
        <taxon>Neoptera</taxon>
        <taxon>Endopterygota</taxon>
        <taxon>Hymenoptera</taxon>
        <taxon>Apocrita</taxon>
        <taxon>Aculeata</taxon>
        <taxon>Apoidea</taxon>
        <taxon>Anthophila</taxon>
        <taxon>Apidae</taxon>
        <taxon>Heterotrigona</taxon>
    </lineage>
</organism>
<proteinExistence type="predicted"/>
<protein>
    <submittedName>
        <fullName evidence="1">Uncharacterized protein</fullName>
    </submittedName>
</protein>
<keyword evidence="2" id="KW-1185">Reference proteome</keyword>
<name>A0A6V7GU50_9HYME</name>
<dbReference type="Proteomes" id="UP000752696">
    <property type="component" value="Unassembled WGS sequence"/>
</dbReference>
<dbReference type="AlphaFoldDB" id="A0A6V7GU50"/>
<dbReference type="EMBL" id="CAJDYZ010001763">
    <property type="protein sequence ID" value="CAD1469096.1"/>
    <property type="molecule type" value="Genomic_DNA"/>
</dbReference>
<reference evidence="1" key="1">
    <citation type="submission" date="2020-07" db="EMBL/GenBank/DDBJ databases">
        <authorList>
            <person name="Nazaruddin N."/>
        </authorList>
    </citation>
    <scope>NUCLEOTIDE SEQUENCE</scope>
</reference>
<feature type="non-terminal residue" evidence="1">
    <location>
        <position position="1"/>
    </location>
</feature>
<sequence length="40" mass="4578">LTEPRYATNDFNFASTVLTEFTQVENKDNESPRALEGQED</sequence>
<comment type="caution">
    <text evidence="1">The sequence shown here is derived from an EMBL/GenBank/DDBJ whole genome shotgun (WGS) entry which is preliminary data.</text>
</comment>
<evidence type="ECO:0000313" key="1">
    <source>
        <dbReference type="EMBL" id="CAD1469096.1"/>
    </source>
</evidence>
<accession>A0A6V7GU50</accession>
<gene>
    <name evidence="1" type="ORF">MHI_LOCUS109058</name>
</gene>
<evidence type="ECO:0000313" key="2">
    <source>
        <dbReference type="Proteomes" id="UP000752696"/>
    </source>
</evidence>